<gene>
    <name evidence="2" type="ORF">SAMN05421804_101340</name>
</gene>
<reference evidence="2 3" key="1">
    <citation type="submission" date="2016-10" db="EMBL/GenBank/DDBJ databases">
        <authorList>
            <person name="de Groot N.N."/>
        </authorList>
    </citation>
    <scope>NUCLEOTIDE SEQUENCE [LARGE SCALE GENOMIC DNA]</scope>
    <source>
        <strain evidence="2 3">CGMCC 1.5058</strain>
    </source>
</reference>
<dbReference type="AlphaFoldDB" id="A0A1G8GRK1"/>
<dbReference type="SUPFAM" id="SSF55729">
    <property type="entry name" value="Acyl-CoA N-acyltransferases (Nat)"/>
    <property type="match status" value="2"/>
</dbReference>
<dbReference type="Pfam" id="PF09924">
    <property type="entry name" value="LPG_synthase_C"/>
    <property type="match status" value="1"/>
</dbReference>
<evidence type="ECO:0000313" key="2">
    <source>
        <dbReference type="EMBL" id="SDH96901.1"/>
    </source>
</evidence>
<organism evidence="2 3">
    <name type="scientific">Proteiniclasticum ruminis</name>
    <dbReference type="NCBI Taxonomy" id="398199"/>
    <lineage>
        <taxon>Bacteria</taxon>
        <taxon>Bacillati</taxon>
        <taxon>Bacillota</taxon>
        <taxon>Clostridia</taxon>
        <taxon>Eubacteriales</taxon>
        <taxon>Clostridiaceae</taxon>
        <taxon>Proteiniclasticum</taxon>
    </lineage>
</organism>
<evidence type="ECO:0000259" key="1">
    <source>
        <dbReference type="Pfam" id="PF09924"/>
    </source>
</evidence>
<dbReference type="RefSeq" id="WP_031573273.1">
    <property type="nucleotide sequence ID" value="NZ_FNDZ01000001.1"/>
</dbReference>
<dbReference type="PIRSF" id="PIRSF018688">
    <property type="entry name" value="UCP018688"/>
    <property type="match status" value="1"/>
</dbReference>
<dbReference type="Proteomes" id="UP000183255">
    <property type="component" value="Unassembled WGS sequence"/>
</dbReference>
<dbReference type="PANTHER" id="PTHR41373">
    <property type="entry name" value="DUF2156 DOMAIN-CONTAINING PROTEIN"/>
    <property type="match status" value="1"/>
</dbReference>
<sequence length="291" mass="34685">MDFIPLTIETKNIWDKFLNPFPYKNSSYQFTNLYLWRKFNNTMYFATANHLFIKKGIEDPYFMAPVYKNTLHAKEAYEMLLAHMEQCGHEKVIRDVEKSQLEDLKKMPFTFTYELHRDQQEYIYSVDQLRTYQGKALHKKKNHFNQFIRNHDYTIKYIEDSVKECIELAEKWFEESEYSPQLYHELLGIRDLLGNRTSFNLKGISVFIDGVCQGFTILEVIQDEVILNHIEKAQKTFNGLYAFLVKTALEEFGDGILYTNREQDLGIPGLRKSKESYMPLFLEEKYIVRFT</sequence>
<feature type="domain" description="Phosphatidylglycerol lysyltransferase C-terminal" evidence="1">
    <location>
        <begin position="23"/>
        <end position="288"/>
    </location>
</feature>
<dbReference type="EMBL" id="FNDZ01000001">
    <property type="protein sequence ID" value="SDH96901.1"/>
    <property type="molecule type" value="Genomic_DNA"/>
</dbReference>
<proteinExistence type="predicted"/>
<dbReference type="PANTHER" id="PTHR41373:SF1">
    <property type="entry name" value="PHOSPHATIDYLGLYCEROL LYSYLTRANSFERASE C-TERMINAL DOMAIN-CONTAINING PROTEIN"/>
    <property type="match status" value="1"/>
</dbReference>
<evidence type="ECO:0000313" key="3">
    <source>
        <dbReference type="Proteomes" id="UP000183255"/>
    </source>
</evidence>
<accession>A0A1G8GRK1</accession>
<dbReference type="InterPro" id="IPR016732">
    <property type="entry name" value="UCP018688"/>
</dbReference>
<dbReference type="InterPro" id="IPR024320">
    <property type="entry name" value="LPG_synthase_C"/>
</dbReference>
<dbReference type="InterPro" id="IPR016181">
    <property type="entry name" value="Acyl_CoA_acyltransferase"/>
</dbReference>
<dbReference type="Gene3D" id="3.40.630.30">
    <property type="match status" value="1"/>
</dbReference>
<name>A0A1G8GRK1_9CLOT</name>
<protein>
    <recommendedName>
        <fullName evidence="1">Phosphatidylglycerol lysyltransferase C-terminal domain-containing protein</fullName>
    </recommendedName>
</protein>